<sequence>MEQEEVDSFDKTLESKTKSLDSNGRHTQFWEDQDKYIFKHLLVLLLCVLSSMFTTYLTNNSYGSYIPIMLITIHEWYKFYPQQTRSYYGLCRLLLFILVISLWIVFILTLIIGRITVLLGYHYISIKKNQHLFPYVLMFTAFVRNEHDMNLNDKRRYIIHLLYDIPAFLLVIVFKLLNNPLNALYSQITTCCYLGCLPTAADVHTLNNVGIKYVLNMCAEYNGPCKTYEKYNIKQLHLPTVDCTAPSVYTIERAVKFMNEAYVNNKKIFVHCKVGMGRSAAIVLCHLVANENMSAESALKLMKEKRPEISTSIIKHKPVKQFLALLPNDKVQ</sequence>
<evidence type="ECO:0000256" key="3">
    <source>
        <dbReference type="SAM" id="Phobius"/>
    </source>
</evidence>
<evidence type="ECO:0000256" key="2">
    <source>
        <dbReference type="ARBA" id="ARBA00022912"/>
    </source>
</evidence>
<dbReference type="SMART" id="SM00195">
    <property type="entry name" value="DSPc"/>
    <property type="match status" value="1"/>
</dbReference>
<dbReference type="PANTHER" id="PTHR46274:SF6">
    <property type="entry name" value="TYR_PHOSPHATASE_2 DOMAIN-CONTAINING PROTEIN"/>
    <property type="match status" value="1"/>
</dbReference>
<evidence type="ECO:0000313" key="7">
    <source>
        <dbReference type="EMBL" id="CAF3676460.1"/>
    </source>
</evidence>
<dbReference type="PROSITE" id="PS00383">
    <property type="entry name" value="TYR_PHOSPHATASE_1"/>
    <property type="match status" value="1"/>
</dbReference>
<feature type="transmembrane region" description="Helical" evidence="3">
    <location>
        <begin position="157"/>
        <end position="177"/>
    </location>
</feature>
<feature type="transmembrane region" description="Helical" evidence="3">
    <location>
        <begin position="36"/>
        <end position="56"/>
    </location>
</feature>
<keyword evidence="8" id="KW-1185">Reference proteome</keyword>
<evidence type="ECO:0000256" key="1">
    <source>
        <dbReference type="ARBA" id="ARBA00022801"/>
    </source>
</evidence>
<dbReference type="PROSITE" id="PS50056">
    <property type="entry name" value="TYR_PHOSPHATASE_2"/>
    <property type="match status" value="1"/>
</dbReference>
<evidence type="ECO:0000313" key="6">
    <source>
        <dbReference type="EMBL" id="CAF0892475.1"/>
    </source>
</evidence>
<dbReference type="Gene3D" id="3.90.190.10">
    <property type="entry name" value="Protein tyrosine phosphatase superfamily"/>
    <property type="match status" value="1"/>
</dbReference>
<dbReference type="SUPFAM" id="SSF52799">
    <property type="entry name" value="(Phosphotyrosine protein) phosphatases II"/>
    <property type="match status" value="1"/>
</dbReference>
<evidence type="ECO:0008006" key="9">
    <source>
        <dbReference type="Google" id="ProtNLM"/>
    </source>
</evidence>
<dbReference type="EMBL" id="CAJOBC010001402">
    <property type="protein sequence ID" value="CAF3676460.1"/>
    <property type="molecule type" value="Genomic_DNA"/>
</dbReference>
<dbReference type="GO" id="GO:0004721">
    <property type="term" value="F:phosphoprotein phosphatase activity"/>
    <property type="evidence" value="ECO:0007669"/>
    <property type="project" value="UniProtKB-KW"/>
</dbReference>
<reference evidence="6" key="1">
    <citation type="submission" date="2021-02" db="EMBL/GenBank/DDBJ databases">
        <authorList>
            <person name="Nowell W R."/>
        </authorList>
    </citation>
    <scope>NUCLEOTIDE SEQUENCE</scope>
</reference>
<dbReference type="OrthoDB" id="273181at2759"/>
<dbReference type="EMBL" id="CAJNOQ010001402">
    <property type="protein sequence ID" value="CAF0892475.1"/>
    <property type="molecule type" value="Genomic_DNA"/>
</dbReference>
<evidence type="ECO:0000259" key="4">
    <source>
        <dbReference type="PROSITE" id="PS50054"/>
    </source>
</evidence>
<feature type="transmembrane region" description="Helical" evidence="3">
    <location>
        <begin position="93"/>
        <end position="124"/>
    </location>
</feature>
<dbReference type="InterPro" id="IPR016130">
    <property type="entry name" value="Tyr_Pase_AS"/>
</dbReference>
<feature type="domain" description="Tyrosine-protein phosphatase" evidence="4">
    <location>
        <begin position="184"/>
        <end position="332"/>
    </location>
</feature>
<proteinExistence type="predicted"/>
<keyword evidence="2" id="KW-0904">Protein phosphatase</keyword>
<accession>A0A813YZZ9</accession>
<feature type="transmembrane region" description="Helical" evidence="3">
    <location>
        <begin position="62"/>
        <end position="81"/>
    </location>
</feature>
<dbReference type="Proteomes" id="UP000663829">
    <property type="component" value="Unassembled WGS sequence"/>
</dbReference>
<evidence type="ECO:0000259" key="5">
    <source>
        <dbReference type="PROSITE" id="PS50056"/>
    </source>
</evidence>
<comment type="caution">
    <text evidence="6">The sequence shown here is derived from an EMBL/GenBank/DDBJ whole genome shotgun (WGS) entry which is preliminary data.</text>
</comment>
<dbReference type="PROSITE" id="PS50054">
    <property type="entry name" value="TYR_PHOSPHATASE_DUAL"/>
    <property type="match status" value="1"/>
</dbReference>
<dbReference type="InterPro" id="IPR029021">
    <property type="entry name" value="Prot-tyrosine_phosphatase-like"/>
</dbReference>
<keyword evidence="3" id="KW-1133">Transmembrane helix</keyword>
<dbReference type="Proteomes" id="UP000681722">
    <property type="component" value="Unassembled WGS sequence"/>
</dbReference>
<keyword evidence="1" id="KW-0378">Hydrolase</keyword>
<dbReference type="PANTHER" id="PTHR46274">
    <property type="entry name" value="PHOSPHATIDYLINOSITOL PHOSPHATASE"/>
    <property type="match status" value="1"/>
</dbReference>
<dbReference type="InterPro" id="IPR020422">
    <property type="entry name" value="TYR_PHOSPHATASE_DUAL_dom"/>
</dbReference>
<organism evidence="6 8">
    <name type="scientific">Didymodactylos carnosus</name>
    <dbReference type="NCBI Taxonomy" id="1234261"/>
    <lineage>
        <taxon>Eukaryota</taxon>
        <taxon>Metazoa</taxon>
        <taxon>Spiralia</taxon>
        <taxon>Gnathifera</taxon>
        <taxon>Rotifera</taxon>
        <taxon>Eurotatoria</taxon>
        <taxon>Bdelloidea</taxon>
        <taxon>Philodinida</taxon>
        <taxon>Philodinidae</taxon>
        <taxon>Didymodactylos</taxon>
    </lineage>
</organism>
<protein>
    <recommendedName>
        <fullName evidence="9">Dual specificity protein phosphatase</fullName>
    </recommendedName>
</protein>
<dbReference type="InterPro" id="IPR000340">
    <property type="entry name" value="Dual-sp_phosphatase_cat-dom"/>
</dbReference>
<feature type="domain" description="Tyrosine specific protein phosphatases" evidence="5">
    <location>
        <begin position="249"/>
        <end position="317"/>
    </location>
</feature>
<dbReference type="FunFam" id="3.90.190.10:FF:000157">
    <property type="entry name" value="Protein-tyrosine phosphatase"/>
    <property type="match status" value="1"/>
</dbReference>
<gene>
    <name evidence="6" type="ORF">GPM918_LOCUS8196</name>
    <name evidence="7" type="ORF">SRO942_LOCUS8196</name>
</gene>
<name>A0A813YZZ9_9BILA</name>
<dbReference type="AlphaFoldDB" id="A0A813YZZ9"/>
<dbReference type="InterPro" id="IPR000387">
    <property type="entry name" value="Tyr_Pase_dom"/>
</dbReference>
<keyword evidence="3" id="KW-0472">Membrane</keyword>
<dbReference type="Pfam" id="PF00782">
    <property type="entry name" value="DSPc"/>
    <property type="match status" value="1"/>
</dbReference>
<evidence type="ECO:0000313" key="8">
    <source>
        <dbReference type="Proteomes" id="UP000663829"/>
    </source>
</evidence>
<keyword evidence="3" id="KW-0812">Transmembrane</keyword>